<dbReference type="InterPro" id="IPR036318">
    <property type="entry name" value="FAD-bd_PCMH-like_sf"/>
</dbReference>
<dbReference type="VEuPathDB" id="FungiDB:yc1106_08787"/>
<evidence type="ECO:0000313" key="7">
    <source>
        <dbReference type="Proteomes" id="UP001056012"/>
    </source>
</evidence>
<feature type="domain" description="FAD-binding PCMH-type" evidence="5">
    <location>
        <begin position="90"/>
        <end position="276"/>
    </location>
</feature>
<dbReference type="PANTHER" id="PTHR42973:SF4">
    <property type="entry name" value="FAD BINDING DOMAIN PROTEIN"/>
    <property type="match status" value="1"/>
</dbReference>
<dbReference type="InterPro" id="IPR016169">
    <property type="entry name" value="FAD-bd_PCMH_sub2"/>
</dbReference>
<organism evidence="6 7">
    <name type="scientific">Curvularia clavata</name>
    <dbReference type="NCBI Taxonomy" id="95742"/>
    <lineage>
        <taxon>Eukaryota</taxon>
        <taxon>Fungi</taxon>
        <taxon>Dikarya</taxon>
        <taxon>Ascomycota</taxon>
        <taxon>Pezizomycotina</taxon>
        <taxon>Dothideomycetes</taxon>
        <taxon>Pleosporomycetidae</taxon>
        <taxon>Pleosporales</taxon>
        <taxon>Pleosporineae</taxon>
        <taxon>Pleosporaceae</taxon>
        <taxon>Curvularia</taxon>
    </lineage>
</organism>
<keyword evidence="7" id="KW-1185">Reference proteome</keyword>
<dbReference type="Pfam" id="PF01565">
    <property type="entry name" value="FAD_binding_4"/>
    <property type="match status" value="1"/>
</dbReference>
<dbReference type="SUPFAM" id="SSF56176">
    <property type="entry name" value="FAD-binding/transporter-associated domain-like"/>
    <property type="match status" value="1"/>
</dbReference>
<evidence type="ECO:0000256" key="1">
    <source>
        <dbReference type="ARBA" id="ARBA00005466"/>
    </source>
</evidence>
<dbReference type="InterPro" id="IPR050416">
    <property type="entry name" value="FAD-linked_Oxidoreductase"/>
</dbReference>
<accession>A0A9Q8ZK07</accession>
<keyword evidence="2" id="KW-0285">Flavoprotein</keyword>
<dbReference type="GO" id="GO:0071949">
    <property type="term" value="F:FAD binding"/>
    <property type="evidence" value="ECO:0007669"/>
    <property type="project" value="InterPro"/>
</dbReference>
<gene>
    <name evidence="6" type="ORF">yc1106_08787</name>
</gene>
<dbReference type="Gene3D" id="3.30.465.10">
    <property type="match status" value="1"/>
</dbReference>
<evidence type="ECO:0000259" key="5">
    <source>
        <dbReference type="PROSITE" id="PS51387"/>
    </source>
</evidence>
<evidence type="ECO:0000256" key="3">
    <source>
        <dbReference type="ARBA" id="ARBA00022827"/>
    </source>
</evidence>
<comment type="similarity">
    <text evidence="1">Belongs to the oxygen-dependent FAD-linked oxidoreductase family.</text>
</comment>
<dbReference type="InterPro" id="IPR006094">
    <property type="entry name" value="Oxid_FAD_bind_N"/>
</dbReference>
<dbReference type="OrthoDB" id="2151789at2759"/>
<dbReference type="PANTHER" id="PTHR42973">
    <property type="entry name" value="BINDING OXIDOREDUCTASE, PUTATIVE (AFU_ORTHOLOGUE AFUA_1G17690)-RELATED"/>
    <property type="match status" value="1"/>
</dbReference>
<dbReference type="Proteomes" id="UP001056012">
    <property type="component" value="Chromosome 7"/>
</dbReference>
<keyword evidence="3" id="KW-0274">FAD</keyword>
<dbReference type="GO" id="GO:0016491">
    <property type="term" value="F:oxidoreductase activity"/>
    <property type="evidence" value="ECO:0007669"/>
    <property type="project" value="UniProtKB-KW"/>
</dbReference>
<evidence type="ECO:0000256" key="4">
    <source>
        <dbReference type="ARBA" id="ARBA00023002"/>
    </source>
</evidence>
<dbReference type="AlphaFoldDB" id="A0A9Q8ZK07"/>
<dbReference type="PROSITE" id="PS51387">
    <property type="entry name" value="FAD_PCMH"/>
    <property type="match status" value="1"/>
</dbReference>
<sequence length="552" mass="61253">MALSWVAYTCIAILLASVYVRKRLAEHTSQLEREAHAEKPGRIRSNDGLSASARQLRNRLVATIPHIVITPDSPEEFLTSTNAYWDRKACEAQPSCVVRPRNVWELVQAVKILRQEFDRRIQQSGESKEDLEPVFAVRGGGHSAVEGASSIAGGVLIDLSLFKQVVLAEDKKSTVIGAGCRWIDVYSTLEKDGVAVVGGRNSAVGVAGLALGGGLSFFSPQHGFVCSNIIEYEIVLADGSVVTASEQNNPDLWRALKGGGNNFGIVTRFTARTFPCTHIWSGFVYYLGWQAPKILSAFHSVVARPGSSGLDPQFDPQGAGPLACFTYLQALGIQVVAVNIVQTSPDVTNSKWPANWLNSSFKNIWRVWSTCKVRTLSDATDELNAVNPPQRRQEFATTTVKNDKDTLFAAHIAYRDAIKKIKRHNIKGMSWTLVVQPLLPCWMRRGDANPMGLDEGDDEPLVVVSFTVNWALNKDDEVVRDITREAIEQIDAFAREKGTMHRYRYLNYCAKWQKPFGGYGQENFNFLRRVSREVDPEGLFQRGCNGGFKLEL</sequence>
<dbReference type="InterPro" id="IPR016166">
    <property type="entry name" value="FAD-bd_PCMH"/>
</dbReference>
<protein>
    <recommendedName>
        <fullName evidence="5">FAD-binding PCMH-type domain-containing protein</fullName>
    </recommendedName>
</protein>
<reference evidence="6" key="1">
    <citation type="submission" date="2021-12" db="EMBL/GenBank/DDBJ databases">
        <title>Curvularia clavata genome.</title>
        <authorList>
            <person name="Cao Y."/>
        </authorList>
    </citation>
    <scope>NUCLEOTIDE SEQUENCE</scope>
    <source>
        <strain evidence="6">Yc1106</strain>
    </source>
</reference>
<proteinExistence type="inferred from homology"/>
<evidence type="ECO:0000256" key="2">
    <source>
        <dbReference type="ARBA" id="ARBA00022630"/>
    </source>
</evidence>
<name>A0A9Q8ZK07_CURCL</name>
<dbReference type="EMBL" id="CP089280">
    <property type="protein sequence ID" value="USP81513.1"/>
    <property type="molecule type" value="Genomic_DNA"/>
</dbReference>
<keyword evidence="4" id="KW-0560">Oxidoreductase</keyword>
<evidence type="ECO:0000313" key="6">
    <source>
        <dbReference type="EMBL" id="USP81513.1"/>
    </source>
</evidence>